<feature type="transmembrane region" description="Helical" evidence="2">
    <location>
        <begin position="31"/>
        <end position="53"/>
    </location>
</feature>
<organism evidence="3 4">
    <name type="scientific">Zavarzinia aquatilis</name>
    <dbReference type="NCBI Taxonomy" id="2211142"/>
    <lineage>
        <taxon>Bacteria</taxon>
        <taxon>Pseudomonadati</taxon>
        <taxon>Pseudomonadota</taxon>
        <taxon>Alphaproteobacteria</taxon>
        <taxon>Rhodospirillales</taxon>
        <taxon>Zavarziniaceae</taxon>
        <taxon>Zavarzinia</taxon>
    </lineage>
</organism>
<dbReference type="NCBIfam" id="TIGR04409">
    <property type="entry name" value="LptC_YrbK"/>
    <property type="match status" value="1"/>
</dbReference>
<gene>
    <name evidence="3" type="primary">lptC</name>
    <name evidence="3" type="ORF">DKG74_16855</name>
</gene>
<proteinExistence type="predicted"/>
<dbReference type="RefSeq" id="WP_109907343.1">
    <property type="nucleotide sequence ID" value="NZ_QGLE01000011.1"/>
</dbReference>
<dbReference type="GO" id="GO:0005886">
    <property type="term" value="C:plasma membrane"/>
    <property type="evidence" value="ECO:0007669"/>
    <property type="project" value="InterPro"/>
</dbReference>
<reference evidence="3 4" key="1">
    <citation type="submission" date="2018-05" db="EMBL/GenBank/DDBJ databases">
        <title>Zavarzinia sp. HR-AS.</title>
        <authorList>
            <person name="Lee Y."/>
            <person name="Jeon C.O."/>
        </authorList>
    </citation>
    <scope>NUCLEOTIDE SEQUENCE [LARGE SCALE GENOMIC DNA]</scope>
    <source>
        <strain evidence="3 4">HR-AS</strain>
    </source>
</reference>
<comment type="caution">
    <text evidence="3">The sequence shown here is derived from an EMBL/GenBank/DDBJ whole genome shotgun (WGS) entry which is preliminary data.</text>
</comment>
<protein>
    <submittedName>
        <fullName evidence="3">LPS export ABC transporter periplasmic protein LptC</fullName>
    </submittedName>
</protein>
<dbReference type="Pfam" id="PF06835">
    <property type="entry name" value="LptC"/>
    <property type="match status" value="1"/>
</dbReference>
<dbReference type="GO" id="GO:0015221">
    <property type="term" value="F:lipopolysaccharide transmembrane transporter activity"/>
    <property type="evidence" value="ECO:0007669"/>
    <property type="project" value="InterPro"/>
</dbReference>
<name>A0A317DYC2_9PROT</name>
<feature type="region of interest" description="Disordered" evidence="1">
    <location>
        <begin position="1"/>
        <end position="23"/>
    </location>
</feature>
<evidence type="ECO:0000256" key="2">
    <source>
        <dbReference type="SAM" id="Phobius"/>
    </source>
</evidence>
<dbReference type="Proteomes" id="UP000245461">
    <property type="component" value="Unassembled WGS sequence"/>
</dbReference>
<evidence type="ECO:0000313" key="3">
    <source>
        <dbReference type="EMBL" id="PWR19461.1"/>
    </source>
</evidence>
<dbReference type="InterPro" id="IPR010664">
    <property type="entry name" value="LipoPS_assembly_LptC-rel"/>
</dbReference>
<dbReference type="OrthoDB" id="8441710at2"/>
<keyword evidence="2" id="KW-0472">Membrane</keyword>
<keyword evidence="2" id="KW-1133">Transmembrane helix</keyword>
<dbReference type="Gene3D" id="2.60.450.10">
    <property type="entry name" value="Lipopolysaccharide (LPS) transport protein A like domain"/>
    <property type="match status" value="1"/>
</dbReference>
<evidence type="ECO:0000313" key="4">
    <source>
        <dbReference type="Proteomes" id="UP000245461"/>
    </source>
</evidence>
<evidence type="ECO:0000256" key="1">
    <source>
        <dbReference type="SAM" id="MobiDB-lite"/>
    </source>
</evidence>
<sequence length="229" mass="24227">MPRPTLSPKRGPVLPVQMPHPRSAGRSYSRFVGLMKIVLPLVAIGLLGAVLLWPTLESRQEAALSYSNVEVRADGLEMIAPVLTGADDKGRPYAVTAAKANADGLEPTRVTMSDIKADLAAEDGKPVKVIAATGVYLLKEQTLDLDGGVTVTLSDGHQVKLESVRLDLAKGTASSDKRVIAFGPTGQIEANSMQASDNGHVMRFDGQVRVVITPRDAPTPASGQPRNGE</sequence>
<dbReference type="EMBL" id="QGLE01000011">
    <property type="protein sequence ID" value="PWR19461.1"/>
    <property type="molecule type" value="Genomic_DNA"/>
</dbReference>
<dbReference type="InterPro" id="IPR026265">
    <property type="entry name" value="LptC"/>
</dbReference>
<dbReference type="AlphaFoldDB" id="A0A317DYC2"/>
<accession>A0A317DYC2</accession>
<keyword evidence="2" id="KW-0812">Transmembrane</keyword>
<keyword evidence="4" id="KW-1185">Reference proteome</keyword>